<dbReference type="Gene3D" id="3.10.105.10">
    <property type="entry name" value="Dipeptide-binding Protein, Domain 3"/>
    <property type="match status" value="1"/>
</dbReference>
<comment type="caution">
    <text evidence="6">The sequence shown here is derived from an EMBL/GenBank/DDBJ whole genome shotgun (WGS) entry which is preliminary data.</text>
</comment>
<evidence type="ECO:0000313" key="6">
    <source>
        <dbReference type="EMBL" id="KAB0265794.1"/>
    </source>
</evidence>
<evidence type="ECO:0000256" key="2">
    <source>
        <dbReference type="ARBA" id="ARBA00005695"/>
    </source>
</evidence>
<sequence>MMSVKFDRVAVFGAFKVGAALSLASLISLPASAQTITAVMQSGLRVMDPVVSTAFMTRDHGYMIYDTLLGINEKFEIKPQMAEKWEVSTDQKTYTFILREGLKWHDGAPVTSEDCVASIKRWSEKDSTGQVLMTMVSEIKVVDGKSFQVILKEPTTLLLESLAKLSSRPAFIMPKRIADTPSSEPIKEYVGSGPFKFVDSEFKPGLKVVYEKNKDYVPRSDAASWTAGGKVVNVDRVQWLAMPDQMTPVNALINGEIDYIQQVPFDLLPMLENKSDINVEVLDKLGSWTYFRFNHLHPPFDNKLVRQAAMNAVGQEDVLKTLVGNPKYSRTCPSVFGCDTPYADAYGQDVVVPSNIEKAKELLKEAKYDGTPVVVLHPTDIAMLSAQPVVIASALRKAGFKVDLKTMDWQTVVTQQGNQKPASEGGWNIFSTYSTLATSGDPFGNTTVASNGKKAWAGWPDVPEIEKLRLDFARATDPAERKKITAQIQKLAIDEGVVAPLGQFSVPAAYSKKLTGVLPSPVTLFWNIKKAEK</sequence>
<dbReference type="CDD" id="cd08502">
    <property type="entry name" value="PBP2_NikA_DppA_OppA_like_16"/>
    <property type="match status" value="1"/>
</dbReference>
<dbReference type="InterPro" id="IPR023765">
    <property type="entry name" value="SBP_5_CS"/>
</dbReference>
<accession>A0A5N3P7S3</accession>
<reference evidence="6 7" key="1">
    <citation type="journal article" date="2019" name="Microorganisms">
        <title>Genome Insights into the Novel Species Microvirga brassicacearum, a Rapeseed Endophyte with Biotechnological Potential.</title>
        <authorList>
            <person name="Jimenez-Gomez A."/>
            <person name="Saati-Santamaria Z."/>
            <person name="Igual J.M."/>
            <person name="Rivas R."/>
            <person name="Mateos P.F."/>
            <person name="Garcia-Fraile P."/>
        </authorList>
    </citation>
    <scope>NUCLEOTIDE SEQUENCE [LARGE SCALE GENOMIC DNA]</scope>
    <source>
        <strain evidence="6 7">CDVBN77</strain>
    </source>
</reference>
<dbReference type="InterPro" id="IPR030678">
    <property type="entry name" value="Peptide/Ni-bd"/>
</dbReference>
<proteinExistence type="inferred from homology"/>
<dbReference type="Gene3D" id="3.90.76.10">
    <property type="entry name" value="Dipeptide-binding Protein, Domain 1"/>
    <property type="match status" value="1"/>
</dbReference>
<dbReference type="Pfam" id="PF00496">
    <property type="entry name" value="SBP_bac_5"/>
    <property type="match status" value="1"/>
</dbReference>
<evidence type="ECO:0000256" key="3">
    <source>
        <dbReference type="ARBA" id="ARBA00022729"/>
    </source>
</evidence>
<dbReference type="OrthoDB" id="9803988at2"/>
<dbReference type="SUPFAM" id="SSF53850">
    <property type="entry name" value="Periplasmic binding protein-like II"/>
    <property type="match status" value="1"/>
</dbReference>
<dbReference type="PIRSF" id="PIRSF002741">
    <property type="entry name" value="MppA"/>
    <property type="match status" value="1"/>
</dbReference>
<comment type="similarity">
    <text evidence="2">Belongs to the bacterial solute-binding protein 5 family.</text>
</comment>
<gene>
    <name evidence="6" type="ORF">FEZ63_17115</name>
</gene>
<comment type="subcellular location">
    <subcellularLocation>
        <location evidence="1">Periplasm</location>
    </subcellularLocation>
</comment>
<dbReference type="InterPro" id="IPR000914">
    <property type="entry name" value="SBP_5_dom"/>
</dbReference>
<keyword evidence="7" id="KW-1185">Reference proteome</keyword>
<feature type="signal peptide" evidence="4">
    <location>
        <begin position="1"/>
        <end position="33"/>
    </location>
</feature>
<evidence type="ECO:0000256" key="1">
    <source>
        <dbReference type="ARBA" id="ARBA00004418"/>
    </source>
</evidence>
<dbReference type="PANTHER" id="PTHR30290:SF38">
    <property type="entry name" value="D,D-DIPEPTIDE-BINDING PERIPLASMIC PROTEIN DDPA-RELATED"/>
    <property type="match status" value="1"/>
</dbReference>
<dbReference type="GO" id="GO:1904680">
    <property type="term" value="F:peptide transmembrane transporter activity"/>
    <property type="evidence" value="ECO:0007669"/>
    <property type="project" value="TreeGrafter"/>
</dbReference>
<protein>
    <submittedName>
        <fullName evidence="6">ABC transporter substrate-binding protein</fullName>
    </submittedName>
</protein>
<dbReference type="GO" id="GO:0015833">
    <property type="term" value="P:peptide transport"/>
    <property type="evidence" value="ECO:0007669"/>
    <property type="project" value="TreeGrafter"/>
</dbReference>
<evidence type="ECO:0000256" key="4">
    <source>
        <dbReference type="SAM" id="SignalP"/>
    </source>
</evidence>
<keyword evidence="3 4" id="KW-0732">Signal</keyword>
<dbReference type="PROSITE" id="PS01040">
    <property type="entry name" value="SBP_BACTERIAL_5"/>
    <property type="match status" value="1"/>
</dbReference>
<dbReference type="InterPro" id="IPR039424">
    <property type="entry name" value="SBP_5"/>
</dbReference>
<evidence type="ECO:0000259" key="5">
    <source>
        <dbReference type="Pfam" id="PF00496"/>
    </source>
</evidence>
<organism evidence="6 7">
    <name type="scientific">Microvirga brassicacearum</name>
    <dbReference type="NCBI Taxonomy" id="2580413"/>
    <lineage>
        <taxon>Bacteria</taxon>
        <taxon>Pseudomonadati</taxon>
        <taxon>Pseudomonadota</taxon>
        <taxon>Alphaproteobacteria</taxon>
        <taxon>Hyphomicrobiales</taxon>
        <taxon>Methylobacteriaceae</taxon>
        <taxon>Microvirga</taxon>
    </lineage>
</organism>
<dbReference type="GO" id="GO:0043190">
    <property type="term" value="C:ATP-binding cassette (ABC) transporter complex"/>
    <property type="evidence" value="ECO:0007669"/>
    <property type="project" value="InterPro"/>
</dbReference>
<dbReference type="GO" id="GO:0030288">
    <property type="term" value="C:outer membrane-bounded periplasmic space"/>
    <property type="evidence" value="ECO:0007669"/>
    <property type="project" value="UniProtKB-ARBA"/>
</dbReference>
<dbReference type="Gene3D" id="3.40.190.10">
    <property type="entry name" value="Periplasmic binding protein-like II"/>
    <property type="match status" value="1"/>
</dbReference>
<feature type="chain" id="PRO_5024308416" evidence="4">
    <location>
        <begin position="34"/>
        <end position="533"/>
    </location>
</feature>
<dbReference type="EMBL" id="VCMV01000029">
    <property type="protein sequence ID" value="KAB0265794.1"/>
    <property type="molecule type" value="Genomic_DNA"/>
</dbReference>
<dbReference type="Proteomes" id="UP000325684">
    <property type="component" value="Unassembled WGS sequence"/>
</dbReference>
<feature type="domain" description="Solute-binding protein family 5" evidence="5">
    <location>
        <begin position="76"/>
        <end position="438"/>
    </location>
</feature>
<dbReference type="PANTHER" id="PTHR30290">
    <property type="entry name" value="PERIPLASMIC BINDING COMPONENT OF ABC TRANSPORTER"/>
    <property type="match status" value="1"/>
</dbReference>
<evidence type="ECO:0000313" key="7">
    <source>
        <dbReference type="Proteomes" id="UP000325684"/>
    </source>
</evidence>
<name>A0A5N3P7S3_9HYPH</name>
<dbReference type="AlphaFoldDB" id="A0A5N3P7S3"/>